<feature type="region of interest" description="Disordered" evidence="3">
    <location>
        <begin position="146"/>
        <end position="185"/>
    </location>
</feature>
<evidence type="ECO:0000256" key="3">
    <source>
        <dbReference type="SAM" id="MobiDB-lite"/>
    </source>
</evidence>
<dbReference type="GO" id="GO:0045055">
    <property type="term" value="P:regulated exocytosis"/>
    <property type="evidence" value="ECO:0007669"/>
    <property type="project" value="TreeGrafter"/>
</dbReference>
<sequence>MLHPTDCSVTGIDAFCTISMGKDKFLTDVRQKTCSPDWQEQCDMPISEDAVVKITVYHKHKTALSNEDFIGRIYINLRDLQDYEKVHTNWYKLVNKDGKFDKDRGEVEVTIQFFAKNGATGSVLDLSTKKKHLSLKDIKHSLGNKLKTAKQKKSKYSAENQLAEQRSRLGGDGSQSGRDFLDDSVSEGTASFAGSHMSLNSASFDDRPKK</sequence>
<dbReference type="PROSITE" id="PS50004">
    <property type="entry name" value="C2"/>
    <property type="match status" value="1"/>
</dbReference>
<protein>
    <recommendedName>
        <fullName evidence="4">C2 domain-containing protein</fullName>
    </recommendedName>
</protein>
<dbReference type="InterPro" id="IPR037789">
    <property type="entry name" value="FIP_classI"/>
</dbReference>
<keyword evidence="7" id="KW-1185">Reference proteome</keyword>
<dbReference type="InterPro" id="IPR035892">
    <property type="entry name" value="C2_domain_sf"/>
</dbReference>
<accession>A0A813Y4Z9</accession>
<organism evidence="5 7">
    <name type="scientific">Didymodactylos carnosus</name>
    <dbReference type="NCBI Taxonomy" id="1234261"/>
    <lineage>
        <taxon>Eukaryota</taxon>
        <taxon>Metazoa</taxon>
        <taxon>Spiralia</taxon>
        <taxon>Gnathifera</taxon>
        <taxon>Rotifera</taxon>
        <taxon>Eurotatoria</taxon>
        <taxon>Bdelloidea</taxon>
        <taxon>Philodinida</taxon>
        <taxon>Philodinidae</taxon>
        <taxon>Didymodactylos</taxon>
    </lineage>
</organism>
<dbReference type="SMART" id="SM00239">
    <property type="entry name" value="C2"/>
    <property type="match status" value="1"/>
</dbReference>
<dbReference type="Proteomes" id="UP000681722">
    <property type="component" value="Unassembled WGS sequence"/>
</dbReference>
<evidence type="ECO:0000313" key="5">
    <source>
        <dbReference type="EMBL" id="CAF0877694.1"/>
    </source>
</evidence>
<comment type="caution">
    <text evidence="5">The sequence shown here is derived from an EMBL/GenBank/DDBJ whole genome shotgun (WGS) entry which is preliminary data.</text>
</comment>
<dbReference type="PANTHER" id="PTHR15746:SF23">
    <property type="entry name" value="RAB11 INTERACTING PROTEIN, ISOFORM A"/>
    <property type="match status" value="1"/>
</dbReference>
<feature type="non-terminal residue" evidence="5">
    <location>
        <position position="1"/>
    </location>
</feature>
<evidence type="ECO:0000259" key="4">
    <source>
        <dbReference type="PROSITE" id="PS50004"/>
    </source>
</evidence>
<comment type="subcellular location">
    <subcellularLocation>
        <location evidence="1">Recycling endosome</location>
    </subcellularLocation>
</comment>
<gene>
    <name evidence="5" type="ORF">GPM918_LOCUS7440</name>
    <name evidence="6" type="ORF">SRO942_LOCUS7440</name>
</gene>
<name>A0A813Y4Z9_9BILA</name>
<dbReference type="InterPro" id="IPR000008">
    <property type="entry name" value="C2_dom"/>
</dbReference>
<dbReference type="PANTHER" id="PTHR15746">
    <property type="entry name" value="RAB11-RELATED"/>
    <property type="match status" value="1"/>
</dbReference>
<dbReference type="Pfam" id="PF00168">
    <property type="entry name" value="C2"/>
    <property type="match status" value="1"/>
</dbReference>
<feature type="domain" description="C2" evidence="4">
    <location>
        <begin position="1"/>
        <end position="91"/>
    </location>
</feature>
<evidence type="ECO:0000256" key="1">
    <source>
        <dbReference type="ARBA" id="ARBA00004172"/>
    </source>
</evidence>
<dbReference type="Gene3D" id="2.60.40.150">
    <property type="entry name" value="C2 domain"/>
    <property type="match status" value="1"/>
</dbReference>
<evidence type="ECO:0000313" key="6">
    <source>
        <dbReference type="EMBL" id="CAF3664344.1"/>
    </source>
</evidence>
<reference evidence="5" key="1">
    <citation type="submission" date="2021-02" db="EMBL/GenBank/DDBJ databases">
        <authorList>
            <person name="Nowell W R."/>
        </authorList>
    </citation>
    <scope>NUCLEOTIDE SEQUENCE</scope>
</reference>
<evidence type="ECO:0000256" key="2">
    <source>
        <dbReference type="ARBA" id="ARBA00022753"/>
    </source>
</evidence>
<dbReference type="AlphaFoldDB" id="A0A813Y4Z9"/>
<dbReference type="EMBL" id="CAJNOQ010001218">
    <property type="protein sequence ID" value="CAF0877694.1"/>
    <property type="molecule type" value="Genomic_DNA"/>
</dbReference>
<dbReference type="OrthoDB" id="8956628at2759"/>
<proteinExistence type="predicted"/>
<dbReference type="GO" id="GO:0031267">
    <property type="term" value="F:small GTPase binding"/>
    <property type="evidence" value="ECO:0007669"/>
    <property type="project" value="InterPro"/>
</dbReference>
<dbReference type="GO" id="GO:0055037">
    <property type="term" value="C:recycling endosome"/>
    <property type="evidence" value="ECO:0007669"/>
    <property type="project" value="UniProtKB-SubCell"/>
</dbReference>
<dbReference type="EMBL" id="CAJOBC010001218">
    <property type="protein sequence ID" value="CAF3664344.1"/>
    <property type="molecule type" value="Genomic_DNA"/>
</dbReference>
<dbReference type="Proteomes" id="UP000663829">
    <property type="component" value="Unassembled WGS sequence"/>
</dbReference>
<dbReference type="SUPFAM" id="SSF49562">
    <property type="entry name" value="C2 domain (Calcium/lipid-binding domain, CaLB)"/>
    <property type="match status" value="1"/>
</dbReference>
<keyword evidence="2" id="KW-0967">Endosome</keyword>
<evidence type="ECO:0000313" key="7">
    <source>
        <dbReference type="Proteomes" id="UP000663829"/>
    </source>
</evidence>